<reference evidence="1 2" key="1">
    <citation type="submission" date="2018-06" db="EMBL/GenBank/DDBJ databases">
        <title>The genome of Pseudomonas putida NX-1, a lignin degrader.</title>
        <authorList>
            <person name="Xu Z."/>
        </authorList>
    </citation>
    <scope>NUCLEOTIDE SEQUENCE [LARGE SCALE GENOMIC DNA]</scope>
    <source>
        <strain evidence="1 2">NX-1</strain>
    </source>
</reference>
<dbReference type="AlphaFoldDB" id="A0AAD0PAG4"/>
<gene>
    <name evidence="1" type="ORF">C1S65_09020</name>
</gene>
<accession>A0AAD0PAG4</accession>
<evidence type="ECO:0000313" key="2">
    <source>
        <dbReference type="Proteomes" id="UP000251617"/>
    </source>
</evidence>
<dbReference type="Proteomes" id="UP000251617">
    <property type="component" value="Chromosome"/>
</dbReference>
<organism evidence="1 2">
    <name type="scientific">Pseudomonas putida</name>
    <name type="common">Arthrobacter siderocapsulatus</name>
    <dbReference type="NCBI Taxonomy" id="303"/>
    <lineage>
        <taxon>Bacteria</taxon>
        <taxon>Pseudomonadati</taxon>
        <taxon>Pseudomonadota</taxon>
        <taxon>Gammaproteobacteria</taxon>
        <taxon>Pseudomonadales</taxon>
        <taxon>Pseudomonadaceae</taxon>
        <taxon>Pseudomonas</taxon>
    </lineage>
</organism>
<dbReference type="EMBL" id="CP030750">
    <property type="protein sequence ID" value="AXA24244.1"/>
    <property type="molecule type" value="Genomic_DNA"/>
</dbReference>
<evidence type="ECO:0000313" key="1">
    <source>
        <dbReference type="EMBL" id="AXA24244.1"/>
    </source>
</evidence>
<proteinExistence type="predicted"/>
<name>A0AAD0PAG4_PSEPU</name>
<protein>
    <submittedName>
        <fullName evidence="1">Uncharacterized protein</fullName>
    </submittedName>
</protein>
<sequence length="74" mass="8546">MKELKDIEGGKKKAGKHKKISISIDAVTYLKIEIMKKKFEEGFFMEVPFSKVIGSAIDEHYDTKYRKNKKPKAP</sequence>